<dbReference type="InterPro" id="IPR055177">
    <property type="entry name" value="UPF0425_MJ0158-like_C"/>
</dbReference>
<dbReference type="InterPro" id="IPR015421">
    <property type="entry name" value="PyrdxlP-dep_Trfase_major"/>
</dbReference>
<dbReference type="InterPro" id="IPR015424">
    <property type="entry name" value="PyrdxlP-dep_Trfase"/>
</dbReference>
<feature type="domain" description="UPF0425" evidence="4">
    <location>
        <begin position="346"/>
        <end position="378"/>
    </location>
</feature>
<proteinExistence type="predicted"/>
<feature type="domain" description="Aminotransferase class I/classII large" evidence="3">
    <location>
        <begin position="81"/>
        <end position="262"/>
    </location>
</feature>
<evidence type="ECO:0000313" key="6">
    <source>
        <dbReference type="Proteomes" id="UP000031970"/>
    </source>
</evidence>
<comment type="cofactor">
    <cofactor evidence="1">
        <name>pyridoxal 5'-phosphate</name>
        <dbReference type="ChEBI" id="CHEBI:597326"/>
    </cofactor>
</comment>
<keyword evidence="2" id="KW-0663">Pyridoxal phosphate</keyword>
<dbReference type="Gene3D" id="3.90.1150.70">
    <property type="match status" value="1"/>
</dbReference>
<name>A0ABD3ZXK8_BACIU</name>
<dbReference type="EMBL" id="JSXS01000018">
    <property type="protein sequence ID" value="KIL32855.1"/>
    <property type="molecule type" value="Genomic_DNA"/>
</dbReference>
<dbReference type="PANTHER" id="PTHR32328:SF0">
    <property type="entry name" value="L-SERYL-TRNA(SEC) SELENIUM TRANSFERASE"/>
    <property type="match status" value="1"/>
</dbReference>
<protein>
    <submittedName>
        <fullName evidence="5">Uncharacterized protein</fullName>
    </submittedName>
</protein>
<evidence type="ECO:0000256" key="1">
    <source>
        <dbReference type="ARBA" id="ARBA00001933"/>
    </source>
</evidence>
<organism evidence="5 6">
    <name type="scientific">Bacillus subtilis subsp. subtilis</name>
    <dbReference type="NCBI Taxonomy" id="135461"/>
    <lineage>
        <taxon>Bacteria</taxon>
        <taxon>Bacillati</taxon>
        <taxon>Bacillota</taxon>
        <taxon>Bacilli</taxon>
        <taxon>Bacillales</taxon>
        <taxon>Bacillaceae</taxon>
        <taxon>Bacillus</taxon>
    </lineage>
</organism>
<comment type="caution">
    <text evidence="5">The sequence shown here is derived from an EMBL/GenBank/DDBJ whole genome shotgun (WGS) entry which is preliminary data.</text>
</comment>
<dbReference type="RefSeq" id="WP_041053604.1">
    <property type="nucleotide sequence ID" value="NZ_JSXS01000018.1"/>
</dbReference>
<dbReference type="Pfam" id="PF00155">
    <property type="entry name" value="Aminotran_1_2"/>
    <property type="match status" value="1"/>
</dbReference>
<dbReference type="Proteomes" id="UP000031970">
    <property type="component" value="Unassembled WGS sequence"/>
</dbReference>
<reference evidence="5 6" key="1">
    <citation type="submission" date="2014-11" db="EMBL/GenBank/DDBJ databases">
        <title>Draft Genome Sequences of Nine Bacillus subtilis Strains that Form Spores with High Heat-Resistance.</title>
        <authorList>
            <person name="Krawcyk A.O."/>
            <person name="Berendsen E.M."/>
            <person name="de Jong A."/>
            <person name="Holsappel S."/>
            <person name="Eijlander R.T."/>
            <person name="Wells-Bennik M."/>
            <person name="Kuipers O.P."/>
        </authorList>
    </citation>
    <scope>NUCLEOTIDE SEQUENCE [LARGE SCALE GENOMIC DNA]</scope>
    <source>
        <strain evidence="5 6">B4067</strain>
    </source>
</reference>
<dbReference type="Gene3D" id="3.40.640.10">
    <property type="entry name" value="Type I PLP-dependent aspartate aminotransferase-like (Major domain)"/>
    <property type="match status" value="1"/>
</dbReference>
<sequence>MGKDFFGNDIDLEVGYARGSILKNSFTEKAKQQHAVKKINTRIAELGEDSLYIFTGNIRWNQLKSSDLGITSEEWVGPSLFYPQLKEKALDHLGGDSDKSEVAVFNRTSAGIVSSIMALVKPGNILVSFAPDKKAHPSVSRGAKLAGAKLYEVDTIEELKNVPESSSAVCVVTGVTSELLLLDQELFVEAIKMAKLMNMIVIVDDAYGARIRTILLNQPTALEAGADIVITNNDKAALHGPRAGIMAGNKELVMKASAKASEYGMEARAPIALGVLRSLEQFKPEELIGEMNVGQSLYEGLSKKMGEEYVRKTLLGPEISADNALRYILKRRGMNSKDCAVVPSEFTTAIGFILLEKYGIITTNTCGMPGARVSLRLKTNEDTVSRFGGTAKVVEAVLDSIETVGSYLEDPRKISDLILGHAEGVITK</sequence>
<evidence type="ECO:0000313" key="5">
    <source>
        <dbReference type="EMBL" id="KIL32855.1"/>
    </source>
</evidence>
<accession>A0ABD3ZXK8</accession>
<evidence type="ECO:0000256" key="2">
    <source>
        <dbReference type="ARBA" id="ARBA00022898"/>
    </source>
</evidence>
<dbReference type="SUPFAM" id="SSF53383">
    <property type="entry name" value="PLP-dependent transferases"/>
    <property type="match status" value="1"/>
</dbReference>
<dbReference type="PANTHER" id="PTHR32328">
    <property type="entry name" value="L-SERYL-TRNA(SEC) SELENIUM TRANSFERASE"/>
    <property type="match status" value="1"/>
</dbReference>
<dbReference type="InterPro" id="IPR004839">
    <property type="entry name" value="Aminotransferase_I/II_large"/>
</dbReference>
<evidence type="ECO:0000259" key="4">
    <source>
        <dbReference type="Pfam" id="PF22583"/>
    </source>
</evidence>
<gene>
    <name evidence="5" type="ORF">B4067_4708</name>
</gene>
<dbReference type="AlphaFoldDB" id="A0ABD3ZXK8"/>
<evidence type="ECO:0000259" key="3">
    <source>
        <dbReference type="Pfam" id="PF00155"/>
    </source>
</evidence>
<dbReference type="Pfam" id="PF22583">
    <property type="entry name" value="UPF0425_C"/>
    <property type="match status" value="1"/>
</dbReference>